<evidence type="ECO:0000259" key="3">
    <source>
        <dbReference type="Pfam" id="PF13439"/>
    </source>
</evidence>
<comment type="caution">
    <text evidence="4">The sequence shown here is derived from an EMBL/GenBank/DDBJ whole genome shotgun (WGS) entry which is preliminary data.</text>
</comment>
<dbReference type="InterPro" id="IPR028098">
    <property type="entry name" value="Glyco_trans_4-like_N"/>
</dbReference>
<feature type="domain" description="Glycosyl transferase family 1" evidence="2">
    <location>
        <begin position="203"/>
        <end position="344"/>
    </location>
</feature>
<dbReference type="Proteomes" id="UP000660024">
    <property type="component" value="Unassembled WGS sequence"/>
</dbReference>
<evidence type="ECO:0000313" key="5">
    <source>
        <dbReference type="Proteomes" id="UP000660024"/>
    </source>
</evidence>
<dbReference type="Gene3D" id="3.40.50.2000">
    <property type="entry name" value="Glycogen Phosphorylase B"/>
    <property type="match status" value="2"/>
</dbReference>
<accession>A0ABS1BGT4</accession>
<dbReference type="SUPFAM" id="SSF53756">
    <property type="entry name" value="UDP-Glycosyltransferase/glycogen phosphorylase"/>
    <property type="match status" value="1"/>
</dbReference>
<dbReference type="PANTHER" id="PTHR46401:SF2">
    <property type="entry name" value="GLYCOSYLTRANSFERASE WBBK-RELATED"/>
    <property type="match status" value="1"/>
</dbReference>
<proteinExistence type="predicted"/>
<evidence type="ECO:0000313" key="4">
    <source>
        <dbReference type="EMBL" id="MBK0382085.1"/>
    </source>
</evidence>
<dbReference type="Pfam" id="PF13439">
    <property type="entry name" value="Glyco_transf_4"/>
    <property type="match status" value="1"/>
</dbReference>
<dbReference type="PANTHER" id="PTHR46401">
    <property type="entry name" value="GLYCOSYLTRANSFERASE WBBK-RELATED"/>
    <property type="match status" value="1"/>
</dbReference>
<keyword evidence="5" id="KW-1185">Reference proteome</keyword>
<reference evidence="4 5" key="1">
    <citation type="submission" date="2020-12" db="EMBL/GenBank/DDBJ databases">
        <title>Bacterial novel species Pedobacter sp. SD-b isolated from soil.</title>
        <authorList>
            <person name="Jung H.-Y."/>
        </authorList>
    </citation>
    <scope>NUCLEOTIDE SEQUENCE [LARGE SCALE GENOMIC DNA]</scope>
    <source>
        <strain evidence="4 5">SD-b</strain>
    </source>
</reference>
<name>A0ABS1BGT4_9SPHI</name>
<sequence length="373" mass="42506">MLPSPNKKILFVSLRCFNLTGGIENVCKNICYHYNQEHLDAQIAFSMISLYDHLPDEHYIESKLFKGFEGRRISGFFSSIKSGIQQDLVILSHINLSPIGLMIKLLNPKTKVVLWAHGIEIWRPINIVKKTFLKKVDQIIAVSRFTATSVTSWHHVNPEKVLVIPNSLDPLYQFPEIIDTKEKVYGQYHLKKEFPIFMAVCRIKSSEKNKNYDQVIQCLAQMKKGGLPAYYFLCGKYEEAELNRLKKLAVSLDFVENLMMPGFLSNDEIINIQQAADAFVLPSDKEGFGLVFIEAQAAGLNVLSGDKDGSVDAVIPTKYNKTIDPQNIKELTSALTEFYKNPSSYSEKVLLQKECKNLFGYQNFQKNLKTYIN</sequence>
<evidence type="ECO:0000259" key="2">
    <source>
        <dbReference type="Pfam" id="PF00534"/>
    </source>
</evidence>
<dbReference type="InterPro" id="IPR001296">
    <property type="entry name" value="Glyco_trans_1"/>
</dbReference>
<feature type="domain" description="Glycosyltransferase subfamily 4-like N-terminal" evidence="3">
    <location>
        <begin position="21"/>
        <end position="170"/>
    </location>
</feature>
<keyword evidence="1" id="KW-0808">Transferase</keyword>
<dbReference type="Pfam" id="PF00534">
    <property type="entry name" value="Glycos_transf_1"/>
    <property type="match status" value="1"/>
</dbReference>
<organism evidence="4 5">
    <name type="scientific">Pedobacter segetis</name>
    <dbReference type="NCBI Taxonomy" id="2793069"/>
    <lineage>
        <taxon>Bacteria</taxon>
        <taxon>Pseudomonadati</taxon>
        <taxon>Bacteroidota</taxon>
        <taxon>Sphingobacteriia</taxon>
        <taxon>Sphingobacteriales</taxon>
        <taxon>Sphingobacteriaceae</taxon>
        <taxon>Pedobacter</taxon>
    </lineage>
</organism>
<gene>
    <name evidence="4" type="ORF">I5M32_03855</name>
</gene>
<dbReference type="CDD" id="cd03801">
    <property type="entry name" value="GT4_PimA-like"/>
    <property type="match status" value="1"/>
</dbReference>
<protein>
    <submittedName>
        <fullName evidence="4">Glycosyltransferase family 4 protein</fullName>
    </submittedName>
</protein>
<dbReference type="RefSeq" id="WP_200584862.1">
    <property type="nucleotide sequence ID" value="NZ_JAEHFY010000004.1"/>
</dbReference>
<dbReference type="EMBL" id="JAEHFY010000004">
    <property type="protein sequence ID" value="MBK0382085.1"/>
    <property type="molecule type" value="Genomic_DNA"/>
</dbReference>
<evidence type="ECO:0000256" key="1">
    <source>
        <dbReference type="ARBA" id="ARBA00022679"/>
    </source>
</evidence>